<evidence type="ECO:0000256" key="4">
    <source>
        <dbReference type="ARBA" id="ARBA00022512"/>
    </source>
</evidence>
<name>A0A8T2H3S8_ARASU</name>
<evidence type="ECO:0000256" key="3">
    <source>
        <dbReference type="ARBA" id="ARBA00013229"/>
    </source>
</evidence>
<comment type="pathway">
    <text evidence="2 9">Glycan metabolism; pectin degradation; 2-dehydro-3-deoxy-D-gluconate from pectin: step 1/5.</text>
</comment>
<organism evidence="12 13">
    <name type="scientific">Arabidopsis suecica</name>
    <name type="common">Swedish thale-cress</name>
    <name type="synonym">Cardaminopsis suecica</name>
    <dbReference type="NCBI Taxonomy" id="45249"/>
    <lineage>
        <taxon>Eukaryota</taxon>
        <taxon>Viridiplantae</taxon>
        <taxon>Streptophyta</taxon>
        <taxon>Embryophyta</taxon>
        <taxon>Tracheophyta</taxon>
        <taxon>Spermatophyta</taxon>
        <taxon>Magnoliopsida</taxon>
        <taxon>eudicotyledons</taxon>
        <taxon>Gunneridae</taxon>
        <taxon>Pentapetalae</taxon>
        <taxon>rosids</taxon>
        <taxon>malvids</taxon>
        <taxon>Brassicales</taxon>
        <taxon>Brassicaceae</taxon>
        <taxon>Camelineae</taxon>
        <taxon>Arabidopsis</taxon>
    </lineage>
</organism>
<dbReference type="Pfam" id="PF01095">
    <property type="entry name" value="Pectinesterase"/>
    <property type="match status" value="1"/>
</dbReference>
<dbReference type="InterPro" id="IPR000070">
    <property type="entry name" value="Pectinesterase_cat"/>
</dbReference>
<proteinExistence type="predicted"/>
<dbReference type="OrthoDB" id="1025311at2759"/>
<protein>
    <recommendedName>
        <fullName evidence="3 9">Pectinesterase</fullName>
        <ecNumber evidence="3 9">3.1.1.11</ecNumber>
    </recommendedName>
</protein>
<comment type="caution">
    <text evidence="12">The sequence shown here is derived from an EMBL/GenBank/DDBJ whole genome shotgun (WGS) entry which is preliminary data.</text>
</comment>
<sequence length="358" mass="39754">MLVYTKLSVFYFLVISFSTLLTISFTAPGSDYIPMRDEVLKSNANVTVAMDGTGDYKTVMEAIIAAPVNSKLRYIIYVKKGIYNEIVKIKNTKTNLIIIGDGRDDTILSGNLNANDGIRTYDSATLGVNGNGFMAQDICIRNTAGPAKGQAVALRVSAEAVVIHRCRIEAYQDSLYAHYGKQFYSESYISGTVDFICGHATAVFQHCQIEARKPKFGQSNVITAHSRNNPTDKSGFSIHKCNITASSELVPVRGTIKTYLGRPWEKFSRVIFLESFMDALIDPAGYIPWNKSDIETLSTLSYIEYKNKGPGAVTTNRVQWKGFKVMKDPKEAIKFTVGKFINQDFWLNSTGVPYEDGL</sequence>
<keyword evidence="4 9" id="KW-0134">Cell wall</keyword>
<keyword evidence="13" id="KW-1185">Reference proteome</keyword>
<keyword evidence="6 9" id="KW-0378">Hydrolase</keyword>
<evidence type="ECO:0000256" key="2">
    <source>
        <dbReference type="ARBA" id="ARBA00005184"/>
    </source>
</evidence>
<feature type="domain" description="Pectinesterase catalytic" evidence="11">
    <location>
        <begin position="45"/>
        <end position="343"/>
    </location>
</feature>
<dbReference type="FunFam" id="2.160.20.10:FF:000029">
    <property type="entry name" value="Pectinesterase 4"/>
    <property type="match status" value="1"/>
</dbReference>
<gene>
    <name evidence="12" type="ORF">ISN44_As01g011530</name>
</gene>
<evidence type="ECO:0000256" key="10">
    <source>
        <dbReference type="SAM" id="Phobius"/>
    </source>
</evidence>
<dbReference type="EMBL" id="JAEFBJ010000001">
    <property type="protein sequence ID" value="KAG7653937.1"/>
    <property type="molecule type" value="Genomic_DNA"/>
</dbReference>
<evidence type="ECO:0000256" key="6">
    <source>
        <dbReference type="ARBA" id="ARBA00022801"/>
    </source>
</evidence>
<dbReference type="GO" id="GO:0042545">
    <property type="term" value="P:cell wall modification"/>
    <property type="evidence" value="ECO:0007669"/>
    <property type="project" value="UniProtKB-UniRule"/>
</dbReference>
<keyword evidence="10" id="KW-1133">Transmembrane helix</keyword>
<evidence type="ECO:0000256" key="7">
    <source>
        <dbReference type="ARBA" id="ARBA00023085"/>
    </source>
</evidence>
<evidence type="ECO:0000259" key="11">
    <source>
        <dbReference type="Pfam" id="PF01095"/>
    </source>
</evidence>
<accession>A0A8T2H3S8</accession>
<keyword evidence="8 9" id="KW-0961">Cell wall biogenesis/degradation</keyword>
<evidence type="ECO:0000256" key="9">
    <source>
        <dbReference type="RuleBase" id="RU000589"/>
    </source>
</evidence>
<dbReference type="InterPro" id="IPR018040">
    <property type="entry name" value="Pectinesterase_Tyr_AS"/>
</dbReference>
<evidence type="ECO:0000313" key="13">
    <source>
        <dbReference type="Proteomes" id="UP000694251"/>
    </source>
</evidence>
<keyword evidence="10" id="KW-0472">Membrane</keyword>
<keyword evidence="7 9" id="KW-0063">Aspartyl esterase</keyword>
<comment type="function">
    <text evidence="9">Acts in the modification of cell walls via demethylesterification of cell wall pectin.</text>
</comment>
<dbReference type="PANTHER" id="PTHR31707">
    <property type="entry name" value="PECTINESTERASE"/>
    <property type="match status" value="1"/>
</dbReference>
<evidence type="ECO:0000313" key="12">
    <source>
        <dbReference type="EMBL" id="KAG7653937.1"/>
    </source>
</evidence>
<dbReference type="GO" id="GO:0030599">
    <property type="term" value="F:pectinesterase activity"/>
    <property type="evidence" value="ECO:0007669"/>
    <property type="project" value="UniProtKB-UniRule"/>
</dbReference>
<keyword evidence="10" id="KW-0812">Transmembrane</keyword>
<dbReference type="GO" id="GO:0045490">
    <property type="term" value="P:pectin catabolic process"/>
    <property type="evidence" value="ECO:0007669"/>
    <property type="project" value="UniProtKB-UniRule"/>
</dbReference>
<dbReference type="AlphaFoldDB" id="A0A8T2H3S8"/>
<dbReference type="EC" id="3.1.1.11" evidence="3 9"/>
<dbReference type="PROSITE" id="PS00800">
    <property type="entry name" value="PECTINESTERASE_1"/>
    <property type="match status" value="1"/>
</dbReference>
<dbReference type="Proteomes" id="UP000694251">
    <property type="component" value="Chromosome 1"/>
</dbReference>
<comment type="subcellular location">
    <subcellularLocation>
        <location evidence="1 9">Secreted</location>
        <location evidence="1 9">Cell wall</location>
    </subcellularLocation>
</comment>
<evidence type="ECO:0000256" key="1">
    <source>
        <dbReference type="ARBA" id="ARBA00004191"/>
    </source>
</evidence>
<evidence type="ECO:0000256" key="5">
    <source>
        <dbReference type="ARBA" id="ARBA00022525"/>
    </source>
</evidence>
<reference evidence="12 13" key="1">
    <citation type="submission" date="2020-12" db="EMBL/GenBank/DDBJ databases">
        <title>Concerted genomic and epigenomic changes stabilize Arabidopsis allopolyploids.</title>
        <authorList>
            <person name="Chen Z."/>
        </authorList>
    </citation>
    <scope>NUCLEOTIDE SEQUENCE [LARGE SCALE GENOMIC DNA]</scope>
    <source>
        <strain evidence="12">As9502</strain>
        <tissue evidence="12">Leaf</tissue>
    </source>
</reference>
<evidence type="ECO:0000256" key="8">
    <source>
        <dbReference type="ARBA" id="ARBA00023316"/>
    </source>
</evidence>
<comment type="catalytic activity">
    <reaction evidence="9">
        <text>[(1-&gt;4)-alpha-D-galacturonosyl methyl ester](n) + n H2O = [(1-&gt;4)-alpha-D-galacturonosyl](n) + n methanol + n H(+)</text>
        <dbReference type="Rhea" id="RHEA:22380"/>
        <dbReference type="Rhea" id="RHEA-COMP:14570"/>
        <dbReference type="Rhea" id="RHEA-COMP:14573"/>
        <dbReference type="ChEBI" id="CHEBI:15377"/>
        <dbReference type="ChEBI" id="CHEBI:15378"/>
        <dbReference type="ChEBI" id="CHEBI:17790"/>
        <dbReference type="ChEBI" id="CHEBI:140522"/>
        <dbReference type="ChEBI" id="CHEBI:140523"/>
        <dbReference type="EC" id="3.1.1.11"/>
    </reaction>
</comment>
<keyword evidence="5 9" id="KW-0964">Secreted</keyword>
<feature type="transmembrane region" description="Helical" evidence="10">
    <location>
        <begin position="7"/>
        <end position="27"/>
    </location>
</feature>